<evidence type="ECO:0000259" key="2">
    <source>
        <dbReference type="Pfam" id="PF08550"/>
    </source>
</evidence>
<feature type="compositionally biased region" description="Acidic residues" evidence="1">
    <location>
        <begin position="619"/>
        <end position="628"/>
    </location>
</feature>
<dbReference type="VEuPathDB" id="FungiDB:BD410DRAFT_765411"/>
<reference evidence="4 5" key="1">
    <citation type="submission" date="2018-06" db="EMBL/GenBank/DDBJ databases">
        <title>A transcriptomic atlas of mushroom development highlights an independent origin of complex multicellularity.</title>
        <authorList>
            <consortium name="DOE Joint Genome Institute"/>
            <person name="Krizsan K."/>
            <person name="Almasi E."/>
            <person name="Merenyi Z."/>
            <person name="Sahu N."/>
            <person name="Viragh M."/>
            <person name="Koszo T."/>
            <person name="Mondo S."/>
            <person name="Kiss B."/>
            <person name="Balint B."/>
            <person name="Kues U."/>
            <person name="Barry K."/>
            <person name="Hegedus J.C."/>
            <person name="Henrissat B."/>
            <person name="Johnson J."/>
            <person name="Lipzen A."/>
            <person name="Ohm R."/>
            <person name="Nagy I."/>
            <person name="Pangilinan J."/>
            <person name="Yan J."/>
            <person name="Xiong Y."/>
            <person name="Grigoriev I.V."/>
            <person name="Hibbett D.S."/>
            <person name="Nagy L.G."/>
        </authorList>
    </citation>
    <scope>NUCLEOTIDE SEQUENCE [LARGE SCALE GENOMIC DNA]</scope>
    <source>
        <strain evidence="4 5">SZMC22713</strain>
    </source>
</reference>
<feature type="compositionally biased region" description="Acidic residues" evidence="1">
    <location>
        <begin position="475"/>
        <end position="492"/>
    </location>
</feature>
<feature type="domain" description="Nitrogen regulatory protein areA GATA-like" evidence="2">
    <location>
        <begin position="30"/>
        <end position="55"/>
    </location>
</feature>
<dbReference type="OrthoDB" id="515401at2759"/>
<feature type="region of interest" description="Disordered" evidence="1">
    <location>
        <begin position="254"/>
        <end position="503"/>
    </location>
</feature>
<feature type="compositionally biased region" description="Low complexity" evidence="1">
    <location>
        <begin position="62"/>
        <end position="74"/>
    </location>
</feature>
<feature type="compositionally biased region" description="Polar residues" evidence="1">
    <location>
        <begin position="338"/>
        <end position="348"/>
    </location>
</feature>
<dbReference type="InterPro" id="IPR021711">
    <property type="entry name" value="DUF3295"/>
</dbReference>
<dbReference type="STRING" id="50990.A0A4Y7QEF1"/>
<organism evidence="4 5">
    <name type="scientific">Rickenella mellea</name>
    <dbReference type="NCBI Taxonomy" id="50990"/>
    <lineage>
        <taxon>Eukaryota</taxon>
        <taxon>Fungi</taxon>
        <taxon>Dikarya</taxon>
        <taxon>Basidiomycota</taxon>
        <taxon>Agaricomycotina</taxon>
        <taxon>Agaricomycetes</taxon>
        <taxon>Hymenochaetales</taxon>
        <taxon>Rickenellaceae</taxon>
        <taxon>Rickenella</taxon>
    </lineage>
</organism>
<sequence>MFTPETPVLSVAIDAVSKLEGEDALCGLLTVFSKCKQSLQDGPRLENMCWRLWHRERTAGLPSCPSSPACSDAATLASHPTSPPFEASSDESDTSSDGEYSHRDGTVDTSHDGTNGSPSTSAASSKRRPPSTTASGGRRSFERSNVSFESTRDHSGPPSPASWHAPEARRPSLASRRTQSNSSVGKIMADLLPDKFIVSTAKNLPVNQREHWRESSSTLAGPEVPPVVVMHAADHPSTPPSRFPKVVIVNPTPHPTPPMTPQMPTDPHHTPTEMKQVQLATSDKLVVPARTSVPAASTSTAPKQLSQPGNNANGTTPIKPQERKFYFAQGESPDGESPDTSASSQIAQSVDAPKSQYSGESASRPHRGRKGKETRRSAGRPSIPRMRSNHRQPPMDSFAAVHKAVTNTTRRKDGLVGSYSSTGSKTAQNARRTISAGRLQTSFTGPSGAARSKASSAKVTPGRKKIEIATSSDFETTDNTDDESWSDETGEEMESRADDKEPDRLREAALEAQRQRDMFAKVPRRSYTELNRSKSGLLSSLFHPDPALFPLGHPYRHTRSSHDILAGLPSRQLYPTPGLQQSKAAVAVPVAAPVTAQASSPQNNSRSPLRLKGRPTNGDMEEESDDDKDNTIQVPNSLAMQRLAALDRDRRPPQPPQQQRPSRIQSRSQEEQNTIHERPQPQLMHVATAPIVLGYPYNMPTPIPPSTPRTTRRSMLANELSESLRRNLLWERQVSKQRPMGIQPRRQVGALTNGVRPLTNIRPGDPNPGPGPTTAENMEERRRKAIARNKSWADDYHAAGW</sequence>
<feature type="region of interest" description="Disordered" evidence="1">
    <location>
        <begin position="61"/>
        <end position="184"/>
    </location>
</feature>
<feature type="compositionally biased region" description="Polar residues" evidence="1">
    <location>
        <begin position="175"/>
        <end position="184"/>
    </location>
</feature>
<feature type="compositionally biased region" description="Basic and acidic residues" evidence="1">
    <location>
        <begin position="99"/>
        <end position="111"/>
    </location>
</feature>
<dbReference type="GO" id="GO:0006808">
    <property type="term" value="P:regulation of nitrogen utilization"/>
    <property type="evidence" value="ECO:0007669"/>
    <property type="project" value="TreeGrafter"/>
</dbReference>
<keyword evidence="5" id="KW-1185">Reference proteome</keyword>
<gene>
    <name evidence="4" type="ORF">BD410DRAFT_765411</name>
</gene>
<feature type="region of interest" description="Disordered" evidence="1">
    <location>
        <begin position="647"/>
        <end position="684"/>
    </location>
</feature>
<name>A0A4Y7QEF1_9AGAM</name>
<feature type="domain" description="DUF3295" evidence="3">
    <location>
        <begin position="639"/>
        <end position="801"/>
    </location>
</feature>
<dbReference type="Pfam" id="PF08550">
    <property type="entry name" value="GATA_AreA"/>
    <property type="match status" value="1"/>
</dbReference>
<dbReference type="PANTHER" id="PTHR28014">
    <property type="entry name" value="NEGATIVE REGULATOR OF RAS-CAMP PATHWAY"/>
    <property type="match status" value="1"/>
</dbReference>
<evidence type="ECO:0000259" key="3">
    <source>
        <dbReference type="Pfam" id="PF11702"/>
    </source>
</evidence>
<feature type="region of interest" description="Disordered" evidence="1">
    <location>
        <begin position="755"/>
        <end position="781"/>
    </location>
</feature>
<dbReference type="GO" id="GO:0031930">
    <property type="term" value="P:mitochondria-nucleus signaling pathway"/>
    <property type="evidence" value="ECO:0007669"/>
    <property type="project" value="TreeGrafter"/>
</dbReference>
<evidence type="ECO:0000313" key="5">
    <source>
        <dbReference type="Proteomes" id="UP000294933"/>
    </source>
</evidence>
<dbReference type="InterPro" id="IPR013860">
    <property type="entry name" value="AreA_GATA"/>
</dbReference>
<feature type="compositionally biased region" description="Polar residues" evidence="1">
    <location>
        <begin position="112"/>
        <end position="135"/>
    </location>
</feature>
<dbReference type="InterPro" id="IPR053043">
    <property type="entry name" value="Ras-cAMP_regulatory"/>
</dbReference>
<dbReference type="PANTHER" id="PTHR28014:SF1">
    <property type="entry name" value="NEGATIVE REGULATOR OF RAS-CAMP PATHWAY"/>
    <property type="match status" value="1"/>
</dbReference>
<evidence type="ECO:0000256" key="1">
    <source>
        <dbReference type="SAM" id="MobiDB-lite"/>
    </source>
</evidence>
<feature type="compositionally biased region" description="Low complexity" evidence="1">
    <location>
        <begin position="447"/>
        <end position="458"/>
    </location>
</feature>
<feature type="region of interest" description="Disordered" evidence="1">
    <location>
        <begin position="594"/>
        <end position="634"/>
    </location>
</feature>
<protein>
    <submittedName>
        <fullName evidence="4">Uncharacterized protein</fullName>
    </submittedName>
</protein>
<dbReference type="GO" id="GO:0000122">
    <property type="term" value="P:negative regulation of transcription by RNA polymerase II"/>
    <property type="evidence" value="ECO:0007669"/>
    <property type="project" value="TreeGrafter"/>
</dbReference>
<dbReference type="EMBL" id="ML170163">
    <property type="protein sequence ID" value="TDL25726.1"/>
    <property type="molecule type" value="Genomic_DNA"/>
</dbReference>
<dbReference type="AlphaFoldDB" id="A0A4Y7QEF1"/>
<proteinExistence type="predicted"/>
<dbReference type="Pfam" id="PF11702">
    <property type="entry name" value="DUF3295"/>
    <property type="match status" value="1"/>
</dbReference>
<feature type="compositionally biased region" description="Basic and acidic residues" evidence="1">
    <location>
        <begin position="493"/>
        <end position="503"/>
    </location>
</feature>
<evidence type="ECO:0000313" key="4">
    <source>
        <dbReference type="EMBL" id="TDL25726.1"/>
    </source>
</evidence>
<dbReference type="Proteomes" id="UP000294933">
    <property type="component" value="Unassembled WGS sequence"/>
</dbReference>
<feature type="compositionally biased region" description="Polar residues" evidence="1">
    <location>
        <begin position="418"/>
        <end position="445"/>
    </location>
</feature>
<feature type="compositionally biased region" description="Basic residues" evidence="1">
    <location>
        <begin position="364"/>
        <end position="373"/>
    </location>
</feature>
<dbReference type="GO" id="GO:0005737">
    <property type="term" value="C:cytoplasm"/>
    <property type="evidence" value="ECO:0007669"/>
    <property type="project" value="TreeGrafter"/>
</dbReference>
<accession>A0A4Y7QEF1</accession>
<feature type="compositionally biased region" description="Polar residues" evidence="1">
    <location>
        <begin position="294"/>
        <end position="318"/>
    </location>
</feature>
<feature type="compositionally biased region" description="Basic and acidic residues" evidence="1">
    <location>
        <begin position="668"/>
        <end position="679"/>
    </location>
</feature>